<dbReference type="InterPro" id="IPR009003">
    <property type="entry name" value="Peptidase_S1_PA"/>
</dbReference>
<accession>A0A1I2FAW8</accession>
<dbReference type="InterPro" id="IPR043504">
    <property type="entry name" value="Peptidase_S1_PA_chymotrypsin"/>
</dbReference>
<dbReference type="InterPro" id="IPR018114">
    <property type="entry name" value="TRYPSIN_HIS"/>
</dbReference>
<keyword evidence="2" id="KW-0964">Secreted</keyword>
<dbReference type="SUPFAM" id="SSF51120">
    <property type="entry name" value="beta-Roll"/>
    <property type="match status" value="1"/>
</dbReference>
<dbReference type="PROSITE" id="PS50240">
    <property type="entry name" value="TRYPSIN_DOM"/>
    <property type="match status" value="1"/>
</dbReference>
<feature type="domain" description="Peptidase S1" evidence="4">
    <location>
        <begin position="19"/>
        <end position="264"/>
    </location>
</feature>
<dbReference type="EMBL" id="FOMX01000025">
    <property type="protein sequence ID" value="SFF01671.1"/>
    <property type="molecule type" value="Genomic_DNA"/>
</dbReference>
<dbReference type="GO" id="GO:0005509">
    <property type="term" value="F:calcium ion binding"/>
    <property type="evidence" value="ECO:0007669"/>
    <property type="project" value="InterPro"/>
</dbReference>
<dbReference type="Proteomes" id="UP000199400">
    <property type="component" value="Unassembled WGS sequence"/>
</dbReference>
<dbReference type="Gene3D" id="2.150.10.10">
    <property type="entry name" value="Serralysin-like metalloprotease, C-terminal"/>
    <property type="match status" value="1"/>
</dbReference>
<dbReference type="InterPro" id="IPR050557">
    <property type="entry name" value="RTX_toxin/Mannuronan_C5-epim"/>
</dbReference>
<evidence type="ECO:0000256" key="2">
    <source>
        <dbReference type="ARBA" id="ARBA00022525"/>
    </source>
</evidence>
<evidence type="ECO:0000256" key="3">
    <source>
        <dbReference type="SAM" id="MobiDB-lite"/>
    </source>
</evidence>
<dbReference type="Gene3D" id="2.40.10.10">
    <property type="entry name" value="Trypsin-like serine proteases"/>
    <property type="match status" value="1"/>
</dbReference>
<protein>
    <submittedName>
        <fullName evidence="5">Trypsin</fullName>
    </submittedName>
</protein>
<gene>
    <name evidence="5" type="ORF">SAMN02745121_06537</name>
</gene>
<organism evidence="5 6">
    <name type="scientific">Nannocystis exedens</name>
    <dbReference type="NCBI Taxonomy" id="54"/>
    <lineage>
        <taxon>Bacteria</taxon>
        <taxon>Pseudomonadati</taxon>
        <taxon>Myxococcota</taxon>
        <taxon>Polyangia</taxon>
        <taxon>Nannocystales</taxon>
        <taxon>Nannocystaceae</taxon>
        <taxon>Nannocystis</taxon>
    </lineage>
</organism>
<dbReference type="SUPFAM" id="SSF50494">
    <property type="entry name" value="Trypsin-like serine proteases"/>
    <property type="match status" value="1"/>
</dbReference>
<dbReference type="InterPro" id="IPR001254">
    <property type="entry name" value="Trypsin_dom"/>
</dbReference>
<name>A0A1I2FAW8_9BACT</name>
<dbReference type="STRING" id="54.SAMN02745121_06537"/>
<evidence type="ECO:0000313" key="5">
    <source>
        <dbReference type="EMBL" id="SFF01671.1"/>
    </source>
</evidence>
<feature type="region of interest" description="Disordered" evidence="3">
    <location>
        <begin position="400"/>
        <end position="425"/>
    </location>
</feature>
<proteinExistence type="predicted"/>
<dbReference type="PROSITE" id="PS00134">
    <property type="entry name" value="TRYPSIN_HIS"/>
    <property type="match status" value="1"/>
</dbReference>
<evidence type="ECO:0000313" key="6">
    <source>
        <dbReference type="Proteomes" id="UP000199400"/>
    </source>
</evidence>
<dbReference type="PANTHER" id="PTHR38340">
    <property type="entry name" value="S-LAYER PROTEIN"/>
    <property type="match status" value="1"/>
</dbReference>
<dbReference type="GO" id="GO:0004252">
    <property type="term" value="F:serine-type endopeptidase activity"/>
    <property type="evidence" value="ECO:0007669"/>
    <property type="project" value="InterPro"/>
</dbReference>
<dbReference type="PRINTS" id="PR00313">
    <property type="entry name" value="CABNDNGRPT"/>
</dbReference>
<dbReference type="GO" id="GO:0005576">
    <property type="term" value="C:extracellular region"/>
    <property type="evidence" value="ECO:0007669"/>
    <property type="project" value="UniProtKB-SubCell"/>
</dbReference>
<dbReference type="InterPro" id="IPR011049">
    <property type="entry name" value="Serralysin-like_metalloprot_C"/>
</dbReference>
<dbReference type="PANTHER" id="PTHR38340:SF1">
    <property type="entry name" value="S-LAYER PROTEIN"/>
    <property type="match status" value="1"/>
</dbReference>
<evidence type="ECO:0000256" key="1">
    <source>
        <dbReference type="ARBA" id="ARBA00004613"/>
    </source>
</evidence>
<keyword evidence="6" id="KW-1185">Reference proteome</keyword>
<feature type="compositionally biased region" description="Basic and acidic residues" evidence="3">
    <location>
        <begin position="410"/>
        <end position="424"/>
    </location>
</feature>
<dbReference type="GO" id="GO:0006508">
    <property type="term" value="P:proteolysis"/>
    <property type="evidence" value="ECO:0007669"/>
    <property type="project" value="InterPro"/>
</dbReference>
<dbReference type="InterPro" id="IPR001343">
    <property type="entry name" value="Hemolysn_Ca-bd"/>
</dbReference>
<reference evidence="6" key="1">
    <citation type="submission" date="2016-10" db="EMBL/GenBank/DDBJ databases">
        <authorList>
            <person name="Varghese N."/>
            <person name="Submissions S."/>
        </authorList>
    </citation>
    <scope>NUCLEOTIDE SEQUENCE [LARGE SCALE GENOMIC DNA]</scope>
    <source>
        <strain evidence="6">ATCC 25963</strain>
    </source>
</reference>
<dbReference type="AlphaFoldDB" id="A0A1I2FAW8"/>
<dbReference type="Pfam" id="PF00089">
    <property type="entry name" value="Trypsin"/>
    <property type="match status" value="1"/>
</dbReference>
<sequence length="517" mass="54051">MKSTEAEAAACDYAQTVFILNDHDQAAEDYFGYARGRCTGAYVGNGVVVTAGHCINGGDYTVSFGEDGNQPVWSGLADCVRHPSGEWLNTTTFSGADIGFCIVDVDAMSVAHPVPPKIPVMVPNGCEADYLRDLLFGTGPGLAWATYVGMGFDSVDCADSTECPARIKRYADGEIVKQVFDKDYMAPRIVALQPYRQLPIVVKGDSGGPLNFPMLNNSRRIVGTISSRTPMNLTLPGETQEQNYSVVMLTPTPLYLRWIEVMSGLDISPCHSWSTTYHKWVFDGGAGCGAGYEASPIGGPQPAWSSQSGAITACAATDMLTSSTACAGWTGGWSTPPPWVAAHLGRSAGDGILDLALAGTSTAEGMLELPGLNEVYGSEFADSLAGTADDDEIFMGAGDDNLGDAGAGDDEVHGGSGDDRIRGGDDDDVLYAGRGTDAVYGDGGDDVVVILGRCELELGEVYDGGAGSDTLITPFTPAQLATLGVTVSNFETILTTHPDAETPVCSPSANTFLASAD</sequence>
<evidence type="ECO:0000259" key="4">
    <source>
        <dbReference type="PROSITE" id="PS50240"/>
    </source>
</evidence>
<dbReference type="RefSeq" id="WP_096330894.1">
    <property type="nucleotide sequence ID" value="NZ_FOMX01000025.1"/>
</dbReference>
<dbReference type="Pfam" id="PF00353">
    <property type="entry name" value="HemolysinCabind"/>
    <property type="match status" value="2"/>
</dbReference>
<comment type="subcellular location">
    <subcellularLocation>
        <location evidence="1">Secreted</location>
    </subcellularLocation>
</comment>